<accession>A0AAN9TNW9</accession>
<dbReference type="Proteomes" id="UP001367676">
    <property type="component" value="Unassembled WGS sequence"/>
</dbReference>
<evidence type="ECO:0000313" key="3">
    <source>
        <dbReference type="Proteomes" id="UP001367676"/>
    </source>
</evidence>
<comment type="caution">
    <text evidence="2">The sequence shown here is derived from an EMBL/GenBank/DDBJ whole genome shotgun (WGS) entry which is preliminary data.</text>
</comment>
<feature type="compositionally biased region" description="Polar residues" evidence="1">
    <location>
        <begin position="155"/>
        <end position="172"/>
    </location>
</feature>
<proteinExistence type="predicted"/>
<name>A0AAN9TNW9_9HEMI</name>
<dbReference type="AlphaFoldDB" id="A0AAN9TNW9"/>
<feature type="compositionally biased region" description="Basic and acidic residues" evidence="1">
    <location>
        <begin position="176"/>
        <end position="191"/>
    </location>
</feature>
<keyword evidence="3" id="KW-1185">Reference proteome</keyword>
<evidence type="ECO:0000313" key="2">
    <source>
        <dbReference type="EMBL" id="KAK7601182.1"/>
    </source>
</evidence>
<protein>
    <submittedName>
        <fullName evidence="2">Uncharacterized protein</fullName>
    </submittedName>
</protein>
<reference evidence="2 3" key="1">
    <citation type="submission" date="2024-03" db="EMBL/GenBank/DDBJ databases">
        <title>Adaptation during the transition from Ophiocordyceps entomopathogen to insect associate is accompanied by gene loss and intensified selection.</title>
        <authorList>
            <person name="Ward C.M."/>
            <person name="Onetto C.A."/>
            <person name="Borneman A.R."/>
        </authorList>
    </citation>
    <scope>NUCLEOTIDE SEQUENCE [LARGE SCALE GENOMIC DNA]</scope>
    <source>
        <strain evidence="2">AWRI1</strain>
        <tissue evidence="2">Single Adult Female</tissue>
    </source>
</reference>
<evidence type="ECO:0000256" key="1">
    <source>
        <dbReference type="SAM" id="MobiDB-lite"/>
    </source>
</evidence>
<dbReference type="EMBL" id="JBBCAQ010000010">
    <property type="protein sequence ID" value="KAK7601182.1"/>
    <property type="molecule type" value="Genomic_DNA"/>
</dbReference>
<sequence>MQLLGTNKIIIKVPQRTRHIYHHHVKKVPVYVLLPEHKPKVITDFETLVKTKPTTTSAPCKEQSPYFEEYSPHYRHARYSHSELDSYHPDWVEDRDNKGAFVPIEGPKQLDREFQPPPVGSDDQIYDYSHVTPPTKKSKKHALRKSVPEPKYSKSALNQQYYSKSGPDQQHYSKPVSDEHPYSKPISDHQHYSKPVSNQQHYSKPIPEQHYSKTPDYQHYTKLIPEKHYGSSYESNSRFLPSSQGIDNESEYSRELEEVFELPPTASGNVGNSANLYASSYQYRINHRMDEIPTTIT</sequence>
<organism evidence="2 3">
    <name type="scientific">Parthenolecanium corni</name>
    <dbReference type="NCBI Taxonomy" id="536013"/>
    <lineage>
        <taxon>Eukaryota</taxon>
        <taxon>Metazoa</taxon>
        <taxon>Ecdysozoa</taxon>
        <taxon>Arthropoda</taxon>
        <taxon>Hexapoda</taxon>
        <taxon>Insecta</taxon>
        <taxon>Pterygota</taxon>
        <taxon>Neoptera</taxon>
        <taxon>Paraneoptera</taxon>
        <taxon>Hemiptera</taxon>
        <taxon>Sternorrhyncha</taxon>
        <taxon>Coccoidea</taxon>
        <taxon>Coccidae</taxon>
        <taxon>Parthenolecanium</taxon>
    </lineage>
</organism>
<feature type="region of interest" description="Disordered" evidence="1">
    <location>
        <begin position="98"/>
        <end position="210"/>
    </location>
</feature>
<gene>
    <name evidence="2" type="ORF">V9T40_008623</name>
</gene>